<comment type="caution">
    <text evidence="1">The sequence shown here is derived from an EMBL/GenBank/DDBJ whole genome shotgun (WGS) entry which is preliminary data.</text>
</comment>
<accession>X0XHR3</accession>
<dbReference type="AlphaFoldDB" id="X0XHR3"/>
<evidence type="ECO:0000313" key="1">
    <source>
        <dbReference type="EMBL" id="GAG24451.1"/>
    </source>
</evidence>
<dbReference type="EMBL" id="BARS01034630">
    <property type="protein sequence ID" value="GAG24451.1"/>
    <property type="molecule type" value="Genomic_DNA"/>
</dbReference>
<proteinExistence type="predicted"/>
<reference evidence="1" key="1">
    <citation type="journal article" date="2014" name="Front. Microbiol.">
        <title>High frequency of phylogenetically diverse reductive dehalogenase-homologous genes in deep subseafloor sedimentary metagenomes.</title>
        <authorList>
            <person name="Kawai M."/>
            <person name="Futagami T."/>
            <person name="Toyoda A."/>
            <person name="Takaki Y."/>
            <person name="Nishi S."/>
            <person name="Hori S."/>
            <person name="Arai W."/>
            <person name="Tsubouchi T."/>
            <person name="Morono Y."/>
            <person name="Uchiyama I."/>
            <person name="Ito T."/>
            <person name="Fujiyama A."/>
            <person name="Inagaki F."/>
            <person name="Takami H."/>
        </authorList>
    </citation>
    <scope>NUCLEOTIDE SEQUENCE</scope>
    <source>
        <strain evidence="1">Expedition CK06-06</strain>
    </source>
</reference>
<organism evidence="1">
    <name type="scientific">marine sediment metagenome</name>
    <dbReference type="NCBI Taxonomy" id="412755"/>
    <lineage>
        <taxon>unclassified sequences</taxon>
        <taxon>metagenomes</taxon>
        <taxon>ecological metagenomes</taxon>
    </lineage>
</organism>
<name>X0XHR3_9ZZZZ</name>
<gene>
    <name evidence="1" type="ORF">S01H1_53476</name>
</gene>
<sequence>MDYLDDVEILTEHCFFFIISEPRIRGSNYLSDASMSRNLTKARKFAKEFVTYRENHDVGLHEWLEKKVPGGLTNTGT</sequence>
<protein>
    <submittedName>
        <fullName evidence="1">Uncharacterized protein</fullName>
    </submittedName>
</protein>